<dbReference type="CDD" id="cd00303">
    <property type="entry name" value="retropepsin_like"/>
    <property type="match status" value="1"/>
</dbReference>
<keyword evidence="3" id="KW-0695">RNA-directed DNA polymerase</keyword>
<keyword evidence="3" id="KW-0548">Nucleotidyltransferase</keyword>
<dbReference type="SUPFAM" id="SSF50630">
    <property type="entry name" value="Acid proteases"/>
    <property type="match status" value="1"/>
</dbReference>
<dbReference type="PANTHER" id="PTHR15503">
    <property type="entry name" value="LDOC1 RELATED"/>
    <property type="match status" value="1"/>
</dbReference>
<keyword evidence="4" id="KW-1185">Reference proteome</keyword>
<proteinExistence type="predicted"/>
<dbReference type="InterPro" id="IPR005162">
    <property type="entry name" value="Retrotrans_gag_dom"/>
</dbReference>
<dbReference type="Proteomes" id="UP001151760">
    <property type="component" value="Unassembled WGS sequence"/>
</dbReference>
<dbReference type="InterPro" id="IPR043502">
    <property type="entry name" value="DNA/RNA_pol_sf"/>
</dbReference>
<dbReference type="Pfam" id="PF03732">
    <property type="entry name" value="Retrotrans_gag"/>
    <property type="match status" value="1"/>
</dbReference>
<evidence type="ECO:0000313" key="3">
    <source>
        <dbReference type="EMBL" id="GJT12163.1"/>
    </source>
</evidence>
<dbReference type="InterPro" id="IPR032567">
    <property type="entry name" value="RTL1-rel"/>
</dbReference>
<dbReference type="PANTHER" id="PTHR15503:SF45">
    <property type="entry name" value="RNA-DIRECTED DNA POLYMERASE HOMOLOG"/>
    <property type="match status" value="1"/>
</dbReference>
<dbReference type="SUPFAM" id="SSF56672">
    <property type="entry name" value="DNA/RNA polymerases"/>
    <property type="match status" value="1"/>
</dbReference>
<dbReference type="Gene3D" id="3.10.10.10">
    <property type="entry name" value="HIV Type 1 Reverse Transcriptase, subunit A, domain 1"/>
    <property type="match status" value="1"/>
</dbReference>
<organism evidence="3 4">
    <name type="scientific">Tanacetum coccineum</name>
    <dbReference type="NCBI Taxonomy" id="301880"/>
    <lineage>
        <taxon>Eukaryota</taxon>
        <taxon>Viridiplantae</taxon>
        <taxon>Streptophyta</taxon>
        <taxon>Embryophyta</taxon>
        <taxon>Tracheophyta</taxon>
        <taxon>Spermatophyta</taxon>
        <taxon>Magnoliopsida</taxon>
        <taxon>eudicotyledons</taxon>
        <taxon>Gunneridae</taxon>
        <taxon>Pentapetalae</taxon>
        <taxon>asterids</taxon>
        <taxon>campanulids</taxon>
        <taxon>Asterales</taxon>
        <taxon>Asteraceae</taxon>
        <taxon>Asteroideae</taxon>
        <taxon>Anthemideae</taxon>
        <taxon>Anthemidinae</taxon>
        <taxon>Tanacetum</taxon>
    </lineage>
</organism>
<dbReference type="EMBL" id="BQNB010013126">
    <property type="protein sequence ID" value="GJT12163.1"/>
    <property type="molecule type" value="Genomic_DNA"/>
</dbReference>
<feature type="region of interest" description="Disordered" evidence="1">
    <location>
        <begin position="1007"/>
        <end position="1036"/>
    </location>
</feature>
<reference evidence="3" key="2">
    <citation type="submission" date="2022-01" db="EMBL/GenBank/DDBJ databases">
        <authorList>
            <person name="Yamashiro T."/>
            <person name="Shiraishi A."/>
            <person name="Satake H."/>
            <person name="Nakayama K."/>
        </authorList>
    </citation>
    <scope>NUCLEOTIDE SEQUENCE</scope>
</reference>
<dbReference type="GO" id="GO:0003964">
    <property type="term" value="F:RNA-directed DNA polymerase activity"/>
    <property type="evidence" value="ECO:0007669"/>
    <property type="project" value="UniProtKB-KW"/>
</dbReference>
<evidence type="ECO:0000313" key="4">
    <source>
        <dbReference type="Proteomes" id="UP001151760"/>
    </source>
</evidence>
<feature type="compositionally biased region" description="Basic and acidic residues" evidence="1">
    <location>
        <begin position="1007"/>
        <end position="1018"/>
    </location>
</feature>
<protein>
    <submittedName>
        <fullName evidence="3">Reverse transcriptase domain-containing protein</fullName>
    </submittedName>
</protein>
<accession>A0ABQ5BEA4</accession>
<feature type="region of interest" description="Disordered" evidence="1">
    <location>
        <begin position="783"/>
        <end position="819"/>
    </location>
</feature>
<feature type="compositionally biased region" description="Low complexity" evidence="1">
    <location>
        <begin position="783"/>
        <end position="792"/>
    </location>
</feature>
<evidence type="ECO:0000256" key="1">
    <source>
        <dbReference type="SAM" id="MobiDB-lite"/>
    </source>
</evidence>
<feature type="non-terminal residue" evidence="3">
    <location>
        <position position="1"/>
    </location>
</feature>
<dbReference type="Pfam" id="PF08284">
    <property type="entry name" value="RVP_2"/>
    <property type="match status" value="1"/>
</dbReference>
<dbReference type="Gene3D" id="3.30.70.270">
    <property type="match status" value="1"/>
</dbReference>
<feature type="domain" description="Retrotransposon gag" evidence="2">
    <location>
        <begin position="872"/>
        <end position="970"/>
    </location>
</feature>
<sequence>NIQELQLKLINDLQILNGIQVKQEEQAAKVSSQYWKPPIFYDDDDEESSIPLRDIISELPLSVAIAPDLPIMDSFIMEDEHLNTIPETESDEENESSVKDLNLTPCKSEDLSKNDSNYDLPSCNDFSPINVYEEKSVTFSNPLFNSSNDFTSSDDESLSDEDVLEDNVKIYSNPLFEFDDEYIFSNVNPLFYKVLENIKSKESYFSNLDGPALLVTPLSDANEDECFDPGGVIDEIDGFLDMDISTDIENGYHDSDGDIIYLESLLIDDTIPTLPPEVFSDHDPRSLKDELDNDDLMTEDKVMAVPVISISSDVSVESVGSSFPRVILIGSISVEVSVAPEVGAAAVASPVGVLELDTHSSSEVDPSKSSPPPVSVAPIVSHFLCSDDSESYTEIPERHVSPTPHDAMLTRWRSRATSRSSSPTTSTPEIPTAPILPTPSAIVAPSSEYPLTRVVAPPEIRRRRAILIRPEEDIPIGQFYRTHPGGPCRALTVRKLVRPLPSSFRIKRFVHRSLARTPWYSEAYVRWRSLAAIVTLSIHATRALVPSRADLLPPRKRFRDSISSEDSVEDYIDMDVLEDIKADSMAIEVTVDRDVEARVDACIDMEVDVRIGVKDEVEDEVESSDRGTMEVGVDLADGIDIPDVMLMPDAVDRLEQVEDGLQDIYDHVIEIPLQRIEDIETGQRELESRSFIAGGERASLLEQVASLERINVILRGTMMMERVRADSFWRRVRSMESELRQIRRFRYYDKMRFRRLETFAVRRLVEEALAAYEATRAANALEAENQSQNGSDGDNENGGDGNGGNGNGGNGNPNENNRDARPVARECTYQDFKKCQPLNFKGTKGVVGLIKWFEKMETIFHISNCPEKYQVKYATCTLLNSALTWWNSHKRTIGTDAAFAMSWRELMKLMAEVYCPRNEIQKMKSELWNLTVKNNDLAAYTQRFQELTMMCTKMVPEEEDRAEKFIGGLPDNIQGAEPTKLQDAVRIANNLMDQKLKGYAVKNAENKRRLEVNQRDNRGQQPPLKRLNVRGGGEANPDSNGVKGTFLLNNHYASMIFDSGADRSFVSTNFSTLLDITPDTLDVSYAVELADRRISETNTILKGCTFYVIIGIDWLANHHAVTVCDEKIMPIPYGDEVLIVQVTKKETEDKSKVKRLEDVLTVRDFPEVFPEDFPGLPPIRQVEFQIDLVPGAAPVARAPYRLAPSELQELSTQLQELSDKGFIRPSSSPWGAPLLFVKKKDGSFRMCIDYRELNKLTVKNRYPLPRINDLFDQL</sequence>
<feature type="compositionally biased region" description="Low complexity" evidence="1">
    <location>
        <begin position="415"/>
        <end position="435"/>
    </location>
</feature>
<feature type="region of interest" description="Disordered" evidence="1">
    <location>
        <begin position="413"/>
        <end position="436"/>
    </location>
</feature>
<evidence type="ECO:0000259" key="2">
    <source>
        <dbReference type="Pfam" id="PF03732"/>
    </source>
</evidence>
<gene>
    <name evidence="3" type="ORF">Tco_0859205</name>
</gene>
<comment type="caution">
    <text evidence="3">The sequence shown here is derived from an EMBL/GenBank/DDBJ whole genome shotgun (WGS) entry which is preliminary data.</text>
</comment>
<name>A0ABQ5BEA4_9ASTR</name>
<dbReference type="InterPro" id="IPR043128">
    <property type="entry name" value="Rev_trsase/Diguanyl_cyclase"/>
</dbReference>
<feature type="region of interest" description="Disordered" evidence="1">
    <location>
        <begin position="86"/>
        <end position="110"/>
    </location>
</feature>
<dbReference type="InterPro" id="IPR021109">
    <property type="entry name" value="Peptidase_aspartic_dom_sf"/>
</dbReference>
<reference evidence="3" key="1">
    <citation type="journal article" date="2022" name="Int. J. Mol. Sci.">
        <title>Draft Genome of Tanacetum Coccineum: Genomic Comparison of Closely Related Tanacetum-Family Plants.</title>
        <authorList>
            <person name="Yamashiro T."/>
            <person name="Shiraishi A."/>
            <person name="Nakayama K."/>
            <person name="Satake H."/>
        </authorList>
    </citation>
    <scope>NUCLEOTIDE SEQUENCE</scope>
</reference>
<keyword evidence="3" id="KW-0808">Transferase</keyword>
<feature type="compositionally biased region" description="Gly residues" evidence="1">
    <location>
        <begin position="796"/>
        <end position="811"/>
    </location>
</feature>
<dbReference type="CDD" id="cd01647">
    <property type="entry name" value="RT_LTR"/>
    <property type="match status" value="1"/>
</dbReference>